<evidence type="ECO:0000256" key="3">
    <source>
        <dbReference type="ARBA" id="ARBA00022618"/>
    </source>
</evidence>
<dbReference type="NCBIfam" id="TIGR02209">
    <property type="entry name" value="ftsL_broad"/>
    <property type="match status" value="1"/>
</dbReference>
<keyword evidence="5 9" id="KW-1133">Transmembrane helix</keyword>
<dbReference type="EMBL" id="NAAD01000003">
    <property type="protein sequence ID" value="ORJ62460.1"/>
    <property type="molecule type" value="Genomic_DNA"/>
</dbReference>
<evidence type="ECO:0000256" key="1">
    <source>
        <dbReference type="ARBA" id="ARBA00004401"/>
    </source>
</evidence>
<feature type="transmembrane region" description="Helical" evidence="9">
    <location>
        <begin position="22"/>
        <end position="41"/>
    </location>
</feature>
<dbReference type="Proteomes" id="UP000236340">
    <property type="component" value="Unassembled WGS sequence"/>
</dbReference>
<reference evidence="10 12" key="1">
    <citation type="submission" date="2017-03" db="EMBL/GenBank/DDBJ databases">
        <title>Genome sequence of Geothermobacter sp. EPR-M, Deep-Sea Iron Reducer.</title>
        <authorList>
            <person name="Tully B."/>
            <person name="Savalia P."/>
            <person name="Abuyen K."/>
            <person name="Baughan C."/>
            <person name="Romero E."/>
            <person name="Ronkowski C."/>
            <person name="Torres B."/>
            <person name="Tremblay J."/>
            <person name="Trujillo A."/>
            <person name="Tyler M."/>
            <person name="Perez-Rodriguez I."/>
            <person name="Amend J."/>
        </authorList>
    </citation>
    <scope>NUCLEOTIDE SEQUENCE [LARGE SCALE GENOMIC DNA]</scope>
    <source>
        <strain evidence="10 12">EPR-M</strain>
    </source>
</reference>
<protein>
    <recommendedName>
        <fullName evidence="8">Cell division protein FtsL</fullName>
    </recommendedName>
</protein>
<accession>A0A2K2H9W0</accession>
<reference evidence="11 13" key="2">
    <citation type="journal article" date="2018" name="Genome Announc.">
        <title>Genome Sequence of Geothermobacter sp. HR-1 Iron Reducer from the Loihi Seamount.</title>
        <authorList>
            <person name="Smith H."/>
            <person name="Abuyen K."/>
            <person name="Tremblay J."/>
            <person name="Savalia P."/>
            <person name="Perez-Rodriguez I."/>
            <person name="Emerson D."/>
            <person name="Tully B."/>
            <person name="Amend J."/>
        </authorList>
    </citation>
    <scope>NUCLEOTIDE SEQUENCE [LARGE SCALE GENOMIC DNA]</scope>
    <source>
        <strain evidence="11 13">HR-1</strain>
    </source>
</reference>
<evidence type="ECO:0000256" key="5">
    <source>
        <dbReference type="ARBA" id="ARBA00022989"/>
    </source>
</evidence>
<keyword evidence="12" id="KW-1185">Reference proteome</keyword>
<dbReference type="Proteomes" id="UP000193136">
    <property type="component" value="Unassembled WGS sequence"/>
</dbReference>
<evidence type="ECO:0000313" key="11">
    <source>
        <dbReference type="EMBL" id="PNU20057.1"/>
    </source>
</evidence>
<gene>
    <name evidence="11" type="primary">ftsL</name>
    <name evidence="10" type="ORF">B5V00_04015</name>
    <name evidence="11" type="ORF">C2E25_09070</name>
</gene>
<dbReference type="AlphaFoldDB" id="A0A1X0YB57"/>
<proteinExistence type="inferred from homology"/>
<evidence type="ECO:0000256" key="2">
    <source>
        <dbReference type="ARBA" id="ARBA00022475"/>
    </source>
</evidence>
<dbReference type="InterPro" id="IPR007060">
    <property type="entry name" value="FtsL/DivIC"/>
</dbReference>
<dbReference type="OrthoDB" id="5402260at2"/>
<keyword evidence="7" id="KW-0131">Cell cycle</keyword>
<accession>A0A1X0YB57</accession>
<dbReference type="EMBL" id="PPFX01000018">
    <property type="protein sequence ID" value="PNU20057.1"/>
    <property type="molecule type" value="Genomic_DNA"/>
</dbReference>
<comment type="subcellular location">
    <subcellularLocation>
        <location evidence="1">Cell membrane</location>
        <topology evidence="1">Single-pass type II membrane protein</topology>
    </subcellularLocation>
</comment>
<evidence type="ECO:0000256" key="6">
    <source>
        <dbReference type="ARBA" id="ARBA00023136"/>
    </source>
</evidence>
<dbReference type="STRING" id="1969733.B5V00_04015"/>
<evidence type="ECO:0000256" key="7">
    <source>
        <dbReference type="ARBA" id="ARBA00023306"/>
    </source>
</evidence>
<evidence type="ECO:0000313" key="13">
    <source>
        <dbReference type="Proteomes" id="UP000236340"/>
    </source>
</evidence>
<comment type="caution">
    <text evidence="10">The sequence shown here is derived from an EMBL/GenBank/DDBJ whole genome shotgun (WGS) entry which is preliminary data.</text>
</comment>
<organism evidence="10 12">
    <name type="scientific">Geothermobacter hydrogeniphilus</name>
    <dbReference type="NCBI Taxonomy" id="1969733"/>
    <lineage>
        <taxon>Bacteria</taxon>
        <taxon>Pseudomonadati</taxon>
        <taxon>Thermodesulfobacteriota</taxon>
        <taxon>Desulfuromonadia</taxon>
        <taxon>Desulfuromonadales</taxon>
        <taxon>Geothermobacteraceae</taxon>
        <taxon>Geothermobacter</taxon>
    </lineage>
</organism>
<keyword evidence="3 10" id="KW-0132">Cell division</keyword>
<dbReference type="HAMAP" id="MF_00910">
    <property type="entry name" value="FtsL"/>
    <property type="match status" value="1"/>
</dbReference>
<keyword evidence="2" id="KW-1003">Cell membrane</keyword>
<dbReference type="InterPro" id="IPR011922">
    <property type="entry name" value="Cell_div_FtsL"/>
</dbReference>
<sequence>MADTLLKPIPKINGFSLHRPQLLPTFLFLGLVLAVSLFIVWSRLQVVNLDYDISRLESELRALGQQTQQLRLEAASLSRPDRIEALARRDLGLRFPTSRQIIPVR</sequence>
<evidence type="ECO:0000256" key="4">
    <source>
        <dbReference type="ARBA" id="ARBA00022692"/>
    </source>
</evidence>
<keyword evidence="4 9" id="KW-0812">Transmembrane</keyword>
<evidence type="ECO:0000256" key="8">
    <source>
        <dbReference type="NCBIfam" id="TIGR02209"/>
    </source>
</evidence>
<evidence type="ECO:0000256" key="9">
    <source>
        <dbReference type="SAM" id="Phobius"/>
    </source>
</evidence>
<name>A0A1X0YB57_9BACT</name>
<keyword evidence="6 9" id="KW-0472">Membrane</keyword>
<dbReference type="RefSeq" id="WP_085009473.1">
    <property type="nucleotide sequence ID" value="NZ_NAAD01000003.1"/>
</dbReference>
<dbReference type="Pfam" id="PF04977">
    <property type="entry name" value="DivIC"/>
    <property type="match status" value="1"/>
</dbReference>
<dbReference type="GO" id="GO:0051301">
    <property type="term" value="P:cell division"/>
    <property type="evidence" value="ECO:0007669"/>
    <property type="project" value="UniProtKB-KW"/>
</dbReference>
<dbReference type="GO" id="GO:0005886">
    <property type="term" value="C:plasma membrane"/>
    <property type="evidence" value="ECO:0007669"/>
    <property type="project" value="UniProtKB-SubCell"/>
</dbReference>
<evidence type="ECO:0000313" key="12">
    <source>
        <dbReference type="Proteomes" id="UP000193136"/>
    </source>
</evidence>
<evidence type="ECO:0000313" key="10">
    <source>
        <dbReference type="EMBL" id="ORJ62460.1"/>
    </source>
</evidence>